<dbReference type="GO" id="GO:0005978">
    <property type="term" value="P:glycogen biosynthetic process"/>
    <property type="evidence" value="ECO:0007669"/>
    <property type="project" value="UniProtKB-UniRule"/>
</dbReference>
<keyword evidence="5 9" id="KW-0547">Nucleotide-binding</keyword>
<feature type="domain" description="Glucose-1-phosphate adenylyltransferase/Bifunctional protein GlmU-like C-terminal hexapeptide" evidence="11">
    <location>
        <begin position="287"/>
        <end position="360"/>
    </location>
</feature>
<evidence type="ECO:0000313" key="13">
    <source>
        <dbReference type="Proteomes" id="UP000050514"/>
    </source>
</evidence>
<keyword evidence="4 9" id="KW-0548">Nucleotidyltransferase</keyword>
<evidence type="ECO:0000256" key="4">
    <source>
        <dbReference type="ARBA" id="ARBA00022695"/>
    </source>
</evidence>
<dbReference type="PROSITE" id="PS00808">
    <property type="entry name" value="ADP_GLC_PYROPHOSPH_1"/>
    <property type="match status" value="1"/>
</dbReference>
<dbReference type="EC" id="2.7.7.27" evidence="9"/>
<protein>
    <recommendedName>
        <fullName evidence="9">Glucose-1-phosphate adenylyltransferase</fullName>
        <ecNumber evidence="9">2.7.7.27</ecNumber>
    </recommendedName>
    <alternativeName>
        <fullName evidence="9">ADP-glucose pyrophosphorylase</fullName>
        <shortName evidence="9">ADPGlc PPase</shortName>
    </alternativeName>
    <alternativeName>
        <fullName evidence="9">ADP-glucose synthase</fullName>
    </alternativeName>
</protein>
<dbReference type="SUPFAM" id="SSF53448">
    <property type="entry name" value="Nucleotide-diphospho-sugar transferases"/>
    <property type="match status" value="1"/>
</dbReference>
<dbReference type="RefSeq" id="WP_061917729.1">
    <property type="nucleotide sequence ID" value="NZ_DF967971.1"/>
</dbReference>
<comment type="caution">
    <text evidence="9">Lacks conserved residue(s) required for the propagation of feature annotation.</text>
</comment>
<evidence type="ECO:0000256" key="6">
    <source>
        <dbReference type="ARBA" id="ARBA00022840"/>
    </source>
</evidence>
<proteinExistence type="inferred from homology"/>
<comment type="similarity">
    <text evidence="1 9">Belongs to the bacterial/plant glucose-1-phosphate adenylyltransferase family.</text>
</comment>
<dbReference type="InterPro" id="IPR005836">
    <property type="entry name" value="ADP_Glu_pyroP_CS"/>
</dbReference>
<dbReference type="InterPro" id="IPR005835">
    <property type="entry name" value="NTP_transferase_dom"/>
</dbReference>
<dbReference type="SUPFAM" id="SSF51161">
    <property type="entry name" value="Trimeric LpxA-like enzymes"/>
    <property type="match status" value="1"/>
</dbReference>
<dbReference type="PANTHER" id="PTHR43523:SF2">
    <property type="entry name" value="GLUCOSE-1-PHOSPHATE ADENYLYLTRANSFERASE"/>
    <property type="match status" value="1"/>
</dbReference>
<feature type="binding site" evidence="9">
    <location>
        <begin position="177"/>
        <end position="178"/>
    </location>
    <ligand>
        <name>alpha-D-glucose 1-phosphate</name>
        <dbReference type="ChEBI" id="CHEBI:58601"/>
    </ligand>
</feature>
<dbReference type="InterPro" id="IPR011004">
    <property type="entry name" value="Trimer_LpxA-like_sf"/>
</dbReference>
<keyword evidence="2 9" id="KW-0321">Glycogen metabolism</keyword>
<dbReference type="HAMAP" id="MF_00624">
    <property type="entry name" value="GlgC"/>
    <property type="match status" value="1"/>
</dbReference>
<feature type="site" description="Could play a key role in the communication between the regulatory and the substrate sites" evidence="9">
    <location>
        <position position="96"/>
    </location>
</feature>
<dbReference type="EMBL" id="LGHJ01000019">
    <property type="protein sequence ID" value="KPL73921.1"/>
    <property type="molecule type" value="Genomic_DNA"/>
</dbReference>
<keyword evidence="7 9" id="KW-0320">Glycogen biosynthesis</keyword>
<dbReference type="InterPro" id="IPR029044">
    <property type="entry name" value="Nucleotide-diphossugar_trans"/>
</dbReference>
<dbReference type="STRING" id="360411.AC812_14185"/>
<sequence length="418" mass="46788">MKIRSLILAGGEGTRLSILTAKRTKPAVPFAGKYRIIDFPLSNCVNSRIFDVMLVAQYRPHSLIEHIGAGGPWDLNRDFTGGVRILTPYRARGSTWFVGTADAVQQNFTFIKRGNIDTILILSGDHIYAMDYNPMIEFHQKNQAEVTVAVINVPIEEASRFGIVGIDENHRITSFVEKPENPPSTLANMGIYLFNLDILNEALWEDHLMQDSQHDFGKNILPRLVETGRRVFAYQYEGYWMDVGTVQSYWQAHMDLLCDPPAFNLYRPDWIIHTRTEERPPALLQKGSTVEDSLICHGCLIEEGASVIRSVLSPGVVIRSGCHVEDSIILTNTVVDQNTRIQRSILDKRIQVGKNCQIGELLDGRLEFAMIGRNSIVPDGTIVHAGGTVGTDVVSSDYPGNEVKPGEYVQTRRLPNEI</sequence>
<dbReference type="CDD" id="cd02508">
    <property type="entry name" value="ADP_Glucose_PP"/>
    <property type="match status" value="1"/>
</dbReference>
<dbReference type="GO" id="GO:0005524">
    <property type="term" value="F:ATP binding"/>
    <property type="evidence" value="ECO:0007669"/>
    <property type="project" value="UniProtKB-KW"/>
</dbReference>
<accession>A0A0P6XP67</accession>
<feature type="site" description="Could play a key role in the communication between the regulatory and the substrate sites" evidence="9">
    <location>
        <position position="57"/>
    </location>
</feature>
<comment type="catalytic activity">
    <reaction evidence="9">
        <text>alpha-D-glucose 1-phosphate + ATP + H(+) = ADP-alpha-D-glucose + diphosphate</text>
        <dbReference type="Rhea" id="RHEA:12120"/>
        <dbReference type="ChEBI" id="CHEBI:15378"/>
        <dbReference type="ChEBI" id="CHEBI:30616"/>
        <dbReference type="ChEBI" id="CHEBI:33019"/>
        <dbReference type="ChEBI" id="CHEBI:57498"/>
        <dbReference type="ChEBI" id="CHEBI:58601"/>
        <dbReference type="EC" id="2.7.7.27"/>
    </reaction>
</comment>
<dbReference type="PANTHER" id="PTHR43523">
    <property type="entry name" value="GLUCOSE-1-PHOSPHATE ADENYLYLTRANSFERASE-RELATED"/>
    <property type="match status" value="1"/>
</dbReference>
<comment type="caution">
    <text evidence="12">The sequence shown here is derived from an EMBL/GenBank/DDBJ whole genome shotgun (WGS) entry which is preliminary data.</text>
</comment>
<dbReference type="UniPathway" id="UPA00164"/>
<evidence type="ECO:0000256" key="2">
    <source>
        <dbReference type="ARBA" id="ARBA00022600"/>
    </source>
</evidence>
<comment type="pathway">
    <text evidence="9">Glycan biosynthesis; glycogen biosynthesis.</text>
</comment>
<dbReference type="OrthoDB" id="9801810at2"/>
<comment type="function">
    <text evidence="9">Involved in the biosynthesis of ADP-glucose, a building block required for the elongation reactions to produce glycogen. Catalyzes the reaction between ATP and alpha-D-glucose 1-phosphate (G1P) to produce pyrophosphate and ADP-Glc.</text>
</comment>
<feature type="domain" description="Nucleotidyl transferase" evidence="10">
    <location>
        <begin position="5"/>
        <end position="256"/>
    </location>
</feature>
<comment type="subunit">
    <text evidence="9">Homotetramer.</text>
</comment>
<dbReference type="AlphaFoldDB" id="A0A0P6XP67"/>
<evidence type="ECO:0000256" key="8">
    <source>
        <dbReference type="ARBA" id="ARBA00023277"/>
    </source>
</evidence>
<evidence type="ECO:0000259" key="10">
    <source>
        <dbReference type="Pfam" id="PF00483"/>
    </source>
</evidence>
<evidence type="ECO:0000256" key="3">
    <source>
        <dbReference type="ARBA" id="ARBA00022679"/>
    </source>
</evidence>
<dbReference type="Pfam" id="PF24894">
    <property type="entry name" value="Hexapep_GlmU"/>
    <property type="match status" value="1"/>
</dbReference>
<evidence type="ECO:0000259" key="11">
    <source>
        <dbReference type="Pfam" id="PF24894"/>
    </source>
</evidence>
<dbReference type="GO" id="GO:0008878">
    <property type="term" value="F:glucose-1-phosphate adenylyltransferase activity"/>
    <property type="evidence" value="ECO:0007669"/>
    <property type="project" value="UniProtKB-UniRule"/>
</dbReference>
<dbReference type="Gene3D" id="2.160.10.10">
    <property type="entry name" value="Hexapeptide repeat proteins"/>
    <property type="match status" value="1"/>
</dbReference>
<gene>
    <name evidence="9" type="primary">glgC</name>
    <name evidence="12" type="ORF">AC812_14185</name>
</gene>
<dbReference type="PATRIC" id="fig|360411.5.peg.2536"/>
<feature type="binding site" evidence="9">
    <location>
        <position position="162"/>
    </location>
    <ligand>
        <name>alpha-D-glucose 1-phosphate</name>
        <dbReference type="ChEBI" id="CHEBI:58601"/>
    </ligand>
</feature>
<dbReference type="Gene3D" id="3.90.550.10">
    <property type="entry name" value="Spore Coat Polysaccharide Biosynthesis Protein SpsA, Chain A"/>
    <property type="match status" value="1"/>
</dbReference>
<keyword evidence="13" id="KW-1185">Reference proteome</keyword>
<dbReference type="InterPro" id="IPR056818">
    <property type="entry name" value="GlmU/GlgC-like_hexapep"/>
</dbReference>
<dbReference type="InterPro" id="IPR023049">
    <property type="entry name" value="GlgC_bac"/>
</dbReference>
<keyword evidence="8 9" id="KW-0119">Carbohydrate metabolism</keyword>
<evidence type="ECO:0000313" key="12">
    <source>
        <dbReference type="EMBL" id="KPL73921.1"/>
    </source>
</evidence>
<evidence type="ECO:0000256" key="5">
    <source>
        <dbReference type="ARBA" id="ARBA00022741"/>
    </source>
</evidence>
<organism evidence="12 13">
    <name type="scientific">Bellilinea caldifistulae</name>
    <dbReference type="NCBI Taxonomy" id="360411"/>
    <lineage>
        <taxon>Bacteria</taxon>
        <taxon>Bacillati</taxon>
        <taxon>Chloroflexota</taxon>
        <taxon>Anaerolineae</taxon>
        <taxon>Anaerolineales</taxon>
        <taxon>Anaerolineaceae</taxon>
        <taxon>Bellilinea</taxon>
    </lineage>
</organism>
<evidence type="ECO:0000256" key="1">
    <source>
        <dbReference type="ARBA" id="ARBA00010443"/>
    </source>
</evidence>
<evidence type="ECO:0000256" key="9">
    <source>
        <dbReference type="HAMAP-Rule" id="MF_00624"/>
    </source>
</evidence>
<name>A0A0P6XP67_9CHLR</name>
<dbReference type="NCBIfam" id="TIGR02091">
    <property type="entry name" value="glgC"/>
    <property type="match status" value="1"/>
</dbReference>
<evidence type="ECO:0000256" key="7">
    <source>
        <dbReference type="ARBA" id="ARBA00023056"/>
    </source>
</evidence>
<keyword evidence="6 9" id="KW-0067">ATP-binding</keyword>
<keyword evidence="3 9" id="KW-0808">Transferase</keyword>
<dbReference type="Pfam" id="PF00483">
    <property type="entry name" value="NTP_transferase"/>
    <property type="match status" value="1"/>
</dbReference>
<dbReference type="Proteomes" id="UP000050514">
    <property type="component" value="Unassembled WGS sequence"/>
</dbReference>
<dbReference type="InterPro" id="IPR011831">
    <property type="entry name" value="ADP-Glc_PPase"/>
</dbReference>
<reference evidence="12 13" key="1">
    <citation type="submission" date="2015-07" db="EMBL/GenBank/DDBJ databases">
        <title>Draft genome of Bellilinea caldifistulae DSM 17877.</title>
        <authorList>
            <person name="Hemp J."/>
            <person name="Ward L.M."/>
            <person name="Pace L.A."/>
            <person name="Fischer W.W."/>
        </authorList>
    </citation>
    <scope>NUCLEOTIDE SEQUENCE [LARGE SCALE GENOMIC DNA]</scope>
    <source>
        <strain evidence="12 13">GOMI-1</strain>
    </source>
</reference>
<dbReference type="CDD" id="cd04651">
    <property type="entry name" value="LbH_G1P_AT_C"/>
    <property type="match status" value="1"/>
</dbReference>
<dbReference type="PROSITE" id="PS00809">
    <property type="entry name" value="ADP_GLC_PYROPHOSPH_2"/>
    <property type="match status" value="1"/>
</dbReference>